<dbReference type="InterPro" id="IPR023591">
    <property type="entry name" value="Ribosomal_uS2_flav_dom_sf"/>
</dbReference>
<evidence type="ECO:0000256" key="5">
    <source>
        <dbReference type="RuleBase" id="RU003631"/>
    </source>
</evidence>
<dbReference type="PRINTS" id="PR00395">
    <property type="entry name" value="RIBOSOMALS2"/>
</dbReference>
<name>V6LCN2_9EUKA</name>
<keyword evidence="8" id="KW-1185">Reference proteome</keyword>
<comment type="similarity">
    <text evidence="1 5">Belongs to the universal ribosomal protein uS2 family.</text>
</comment>
<reference evidence="6 7" key="1">
    <citation type="journal article" date="2014" name="PLoS Genet.">
        <title>The Genome of Spironucleus salmonicida Highlights a Fish Pathogen Adapted to Fluctuating Environments.</title>
        <authorList>
            <person name="Xu F."/>
            <person name="Jerlstrom-Hultqvist J."/>
            <person name="Einarsson E."/>
            <person name="Astvaldsson A."/>
            <person name="Svard S.G."/>
            <person name="Andersson J.O."/>
        </authorList>
    </citation>
    <scope>NUCLEOTIDE SEQUENCE</scope>
    <source>
        <strain evidence="7">ATCC 50377</strain>
    </source>
</reference>
<dbReference type="PANTHER" id="PTHR11489">
    <property type="entry name" value="40S RIBOSOMAL PROTEIN SA"/>
    <property type="match status" value="1"/>
</dbReference>
<organism evidence="6">
    <name type="scientific">Spironucleus salmonicida</name>
    <dbReference type="NCBI Taxonomy" id="348837"/>
    <lineage>
        <taxon>Eukaryota</taxon>
        <taxon>Metamonada</taxon>
        <taxon>Diplomonadida</taxon>
        <taxon>Hexamitidae</taxon>
        <taxon>Hexamitinae</taxon>
        <taxon>Spironucleus</taxon>
    </lineage>
</organism>
<evidence type="ECO:0000256" key="1">
    <source>
        <dbReference type="ARBA" id="ARBA00006242"/>
    </source>
</evidence>
<dbReference type="GO" id="GO:0015935">
    <property type="term" value="C:small ribosomal subunit"/>
    <property type="evidence" value="ECO:0007669"/>
    <property type="project" value="InterPro"/>
</dbReference>
<keyword evidence="2 5" id="KW-0689">Ribosomal protein</keyword>
<dbReference type="InterPro" id="IPR001865">
    <property type="entry name" value="Ribosomal_uS2"/>
</dbReference>
<evidence type="ECO:0000256" key="2">
    <source>
        <dbReference type="ARBA" id="ARBA00022980"/>
    </source>
</evidence>
<evidence type="ECO:0000313" key="7">
    <source>
        <dbReference type="EMBL" id="KAH0574651.1"/>
    </source>
</evidence>
<dbReference type="EMBL" id="KI546166">
    <property type="protein sequence ID" value="EST42240.1"/>
    <property type="molecule type" value="Genomic_DNA"/>
</dbReference>
<reference evidence="7" key="2">
    <citation type="submission" date="2020-12" db="EMBL/GenBank/DDBJ databases">
        <title>New Spironucleus salmonicida genome in near-complete chromosomes.</title>
        <authorList>
            <person name="Xu F."/>
            <person name="Kurt Z."/>
            <person name="Jimenez-Gonzalez A."/>
            <person name="Astvaldsson A."/>
            <person name="Andersson J.O."/>
            <person name="Svard S.G."/>
        </authorList>
    </citation>
    <scope>NUCLEOTIDE SEQUENCE</scope>
    <source>
        <strain evidence="7">ATCC 50377</strain>
    </source>
</reference>
<evidence type="ECO:0000256" key="4">
    <source>
        <dbReference type="ARBA" id="ARBA00035256"/>
    </source>
</evidence>
<dbReference type="OrthoDB" id="414863at2759"/>
<dbReference type="Gene3D" id="3.40.50.10490">
    <property type="entry name" value="Glucose-6-phosphate isomerase like protein, domain 1"/>
    <property type="match status" value="1"/>
</dbReference>
<dbReference type="CDD" id="cd01425">
    <property type="entry name" value="RPS2"/>
    <property type="match status" value="1"/>
</dbReference>
<dbReference type="PROSITE" id="PS00963">
    <property type="entry name" value="RIBOSOMAL_S2_2"/>
    <property type="match status" value="1"/>
</dbReference>
<evidence type="ECO:0000313" key="6">
    <source>
        <dbReference type="EMBL" id="EST42240.1"/>
    </source>
</evidence>
<keyword evidence="3 5" id="KW-0687">Ribonucleoprotein</keyword>
<dbReference type="VEuPathDB" id="GiardiaDB:SS50377_22266"/>
<dbReference type="InterPro" id="IPR005707">
    <property type="entry name" value="Ribosomal_uS2_euk/arc"/>
</dbReference>
<dbReference type="AlphaFoldDB" id="V6LCN2"/>
<dbReference type="GO" id="GO:0003735">
    <property type="term" value="F:structural constituent of ribosome"/>
    <property type="evidence" value="ECO:0007669"/>
    <property type="project" value="InterPro"/>
</dbReference>
<dbReference type="NCBIfam" id="TIGR01012">
    <property type="entry name" value="uS2_euk_arch"/>
    <property type="match status" value="1"/>
</dbReference>
<accession>V6LCN2</accession>
<gene>
    <name evidence="6" type="ORF">SS50377_18542</name>
    <name evidence="7" type="ORF">SS50377_22266</name>
</gene>
<protein>
    <recommendedName>
        <fullName evidence="4">Small ribosomal subunit protein uS2</fullName>
    </recommendedName>
</protein>
<dbReference type="FunFam" id="3.40.50.10490:FF:000030">
    <property type="entry name" value="30S ribosomal protein S2"/>
    <property type="match status" value="1"/>
</dbReference>
<dbReference type="PROSITE" id="PS00962">
    <property type="entry name" value="RIBOSOMAL_S2_1"/>
    <property type="match status" value="1"/>
</dbReference>
<sequence>MSNNLQKEDVIKMIIANTHLGHRNMDKKLAYYIHSREKDGTYIFNLDKTWQKIQLAARMITAVADPSRIAVVAGRPEAHRAVHKFCRFIRSQGYAGRYQPGTFTNRLAPKYFEPELLIIADPTIDHQALAESSYCNVPVISLCNSDSKLSFVDCAIPCNNKAKNSVGLMFWMLAREVLIMKGTIKREDEWQLPDIFIALDEKTMDAMVKEEQVEGDVAPATADFAE</sequence>
<evidence type="ECO:0000313" key="8">
    <source>
        <dbReference type="Proteomes" id="UP000018208"/>
    </source>
</evidence>
<dbReference type="SUPFAM" id="SSF52313">
    <property type="entry name" value="Ribosomal protein S2"/>
    <property type="match status" value="1"/>
</dbReference>
<evidence type="ECO:0000256" key="3">
    <source>
        <dbReference type="ARBA" id="ARBA00023274"/>
    </source>
</evidence>
<dbReference type="Pfam" id="PF00318">
    <property type="entry name" value="Ribosomal_S2"/>
    <property type="match status" value="2"/>
</dbReference>
<dbReference type="InterPro" id="IPR018130">
    <property type="entry name" value="Ribosomal_uS2_CS"/>
</dbReference>
<dbReference type="GO" id="GO:0006412">
    <property type="term" value="P:translation"/>
    <property type="evidence" value="ECO:0007669"/>
    <property type="project" value="InterPro"/>
</dbReference>
<proteinExistence type="inferred from homology"/>
<dbReference type="EMBL" id="AUWU02000003">
    <property type="protein sequence ID" value="KAH0574651.1"/>
    <property type="molecule type" value="Genomic_DNA"/>
</dbReference>
<dbReference type="Proteomes" id="UP000018208">
    <property type="component" value="Unassembled WGS sequence"/>
</dbReference>